<dbReference type="PRINTS" id="PR00081">
    <property type="entry name" value="GDHRDH"/>
</dbReference>
<dbReference type="CDD" id="cd05233">
    <property type="entry name" value="SDR_c"/>
    <property type="match status" value="1"/>
</dbReference>
<dbReference type="SUPFAM" id="SSF51735">
    <property type="entry name" value="NAD(P)-binding Rossmann-fold domains"/>
    <property type="match status" value="1"/>
</dbReference>
<geneLocation type="mitochondrion" evidence="3"/>
<dbReference type="OMA" id="PFEMYAI"/>
<dbReference type="InterPro" id="IPR057326">
    <property type="entry name" value="KR_dom"/>
</dbReference>
<dbReference type="PANTHER" id="PTHR43975">
    <property type="entry name" value="ZGC:101858"/>
    <property type="match status" value="1"/>
</dbReference>
<evidence type="ECO:0000259" key="1">
    <source>
        <dbReference type="SMART" id="SM00822"/>
    </source>
</evidence>
<dbReference type="SMART" id="SM00822">
    <property type="entry name" value="PKS_KR"/>
    <property type="match status" value="1"/>
</dbReference>
<dbReference type="Proteomes" id="UP000039324">
    <property type="component" value="Unassembled WGS sequence"/>
</dbReference>
<dbReference type="PANTHER" id="PTHR43975:SF2">
    <property type="entry name" value="EG:BACR7A4.14 PROTEIN-RELATED"/>
    <property type="match status" value="1"/>
</dbReference>
<protein>
    <recommendedName>
        <fullName evidence="1">Ketoreductase domain-containing protein</fullName>
    </recommendedName>
</protein>
<organism evidence="2 4">
    <name type="scientific">Plasmodiophora brassicae</name>
    <name type="common">Clubroot disease agent</name>
    <dbReference type="NCBI Taxonomy" id="37360"/>
    <lineage>
        <taxon>Eukaryota</taxon>
        <taxon>Sar</taxon>
        <taxon>Rhizaria</taxon>
        <taxon>Endomyxa</taxon>
        <taxon>Phytomyxea</taxon>
        <taxon>Plasmodiophorida</taxon>
        <taxon>Plasmodiophoridae</taxon>
        <taxon>Plasmodiophora</taxon>
    </lineage>
</organism>
<dbReference type="Pfam" id="PF00106">
    <property type="entry name" value="adh_short"/>
    <property type="match status" value="1"/>
</dbReference>
<accession>A0A0G4IIL5</accession>
<dbReference type="InterPro" id="IPR036291">
    <property type="entry name" value="NAD(P)-bd_dom_sf"/>
</dbReference>
<dbReference type="EMBL" id="OVEO01000002">
    <property type="protein sequence ID" value="SPQ94270.1"/>
    <property type="molecule type" value="Genomic_DNA"/>
</dbReference>
<evidence type="ECO:0000313" key="4">
    <source>
        <dbReference type="Proteomes" id="UP000039324"/>
    </source>
</evidence>
<dbReference type="Proteomes" id="UP000290189">
    <property type="component" value="Unassembled WGS sequence"/>
</dbReference>
<reference evidence="3 5" key="2">
    <citation type="submission" date="2018-03" db="EMBL/GenBank/DDBJ databases">
        <authorList>
            <person name="Fogelqvist J."/>
        </authorList>
    </citation>
    <scope>NUCLEOTIDE SEQUENCE [LARGE SCALE GENOMIC DNA]</scope>
</reference>
<proteinExistence type="predicted"/>
<evidence type="ECO:0000313" key="5">
    <source>
        <dbReference type="Proteomes" id="UP000290189"/>
    </source>
</evidence>
<evidence type="ECO:0000313" key="3">
    <source>
        <dbReference type="EMBL" id="SPQ94270.1"/>
    </source>
</evidence>
<dbReference type="STRING" id="37360.A0A0G4IIL5"/>
<keyword evidence="4" id="KW-1185">Reference proteome</keyword>
<dbReference type="InterPro" id="IPR002347">
    <property type="entry name" value="SDR_fam"/>
</dbReference>
<name>A0A0G4IIL5_PLABS</name>
<keyword evidence="3" id="KW-0496">Mitochondrion</keyword>
<dbReference type="AlphaFoldDB" id="A0A0G4IIL5"/>
<dbReference type="Gene3D" id="3.40.50.720">
    <property type="entry name" value="NAD(P)-binding Rossmann-like Domain"/>
    <property type="match status" value="1"/>
</dbReference>
<sequence>MAAEPTKWAVVTGAGSGIGRALCIDLCTKRSVNVIGIGRRPEPIQETVRLCGARESATMIGVVGDITSSEDRDRLAKQIPEDGIVMYLVHNAGTAEPFGTLADASEQGLSHVMNTNCVAPILLTSKLLPKMARGSRILHVSSGAAHRAQAGLGAYCVSKAALHMAYLCLRDELAPMGIAVGSARPGCADTPMMASILDTSEETLPRVVDFRRMRDEGRLFQGDSVAGFLCALLCDTNDKEFSRKEYDIRDEHRPWWTQGK</sequence>
<dbReference type="EMBL" id="CDSF01000002">
    <property type="protein sequence ID" value="CEO94940.1"/>
    <property type="molecule type" value="Genomic_DNA"/>
</dbReference>
<feature type="domain" description="Ketoreductase" evidence="1">
    <location>
        <begin position="7"/>
        <end position="186"/>
    </location>
</feature>
<gene>
    <name evidence="2" type="ORF">PBRA_003753</name>
    <name evidence="3" type="ORF">PLBR_LOCUS1485</name>
</gene>
<reference evidence="2 4" key="1">
    <citation type="submission" date="2015-02" db="EMBL/GenBank/DDBJ databases">
        <authorList>
            <person name="Chooi Y.-H."/>
        </authorList>
    </citation>
    <scope>NUCLEOTIDE SEQUENCE [LARGE SCALE GENOMIC DNA]</scope>
    <source>
        <strain evidence="2">E3</strain>
    </source>
</reference>
<dbReference type="OrthoDB" id="1933717at2759"/>
<evidence type="ECO:0000313" key="2">
    <source>
        <dbReference type="EMBL" id="CEO94940.1"/>
    </source>
</evidence>